<dbReference type="OrthoDB" id="7510573at2"/>
<dbReference type="Pfam" id="PF12836">
    <property type="entry name" value="HHH_3"/>
    <property type="match status" value="1"/>
</dbReference>
<dbReference type="PANTHER" id="PTHR21180:SF32">
    <property type="entry name" value="ENDONUCLEASE_EXONUCLEASE_PHOSPHATASE FAMILY DOMAIN-CONTAINING PROTEIN 1"/>
    <property type="match status" value="1"/>
</dbReference>
<dbReference type="InterPro" id="IPR051675">
    <property type="entry name" value="Endo/Exo/Phosphatase_dom_1"/>
</dbReference>
<dbReference type="InterPro" id="IPR004509">
    <property type="entry name" value="Competence_ComEA_HhH"/>
</dbReference>
<proteinExistence type="predicted"/>
<dbReference type="EMBL" id="SWCI01000003">
    <property type="protein sequence ID" value="TKB50000.1"/>
    <property type="molecule type" value="Genomic_DNA"/>
</dbReference>
<sequence>MSPVKGTLSNQGETIMLNYLILSLALLLTPLYGLAAEIPDPLPASQSQVNINTATAEQLASRMKGVGLSKAKAIVAYREENGPFTELAQLTQVKGIGEKTLERNAGRLQL</sequence>
<dbReference type="SUPFAM" id="SSF47781">
    <property type="entry name" value="RuvA domain 2-like"/>
    <property type="match status" value="1"/>
</dbReference>
<dbReference type="GO" id="GO:0015628">
    <property type="term" value="P:protein secretion by the type II secretion system"/>
    <property type="evidence" value="ECO:0007669"/>
    <property type="project" value="TreeGrafter"/>
</dbReference>
<dbReference type="AlphaFoldDB" id="A0A4U1BGB5"/>
<name>A0A4U1BGB5_9GAMM</name>
<dbReference type="Gene3D" id="1.10.150.280">
    <property type="entry name" value="AF1531-like domain"/>
    <property type="match status" value="1"/>
</dbReference>
<dbReference type="GO" id="GO:0015627">
    <property type="term" value="C:type II protein secretion system complex"/>
    <property type="evidence" value="ECO:0007669"/>
    <property type="project" value="TreeGrafter"/>
</dbReference>
<accession>A0A4U1BGB5</accession>
<evidence type="ECO:0000313" key="2">
    <source>
        <dbReference type="Proteomes" id="UP000305674"/>
    </source>
</evidence>
<dbReference type="NCBIfam" id="TIGR00426">
    <property type="entry name" value="competence protein ComEA helix-hairpin-helix repeat region"/>
    <property type="match status" value="1"/>
</dbReference>
<gene>
    <name evidence="1" type="ORF">FCL40_07580</name>
</gene>
<dbReference type="InterPro" id="IPR010994">
    <property type="entry name" value="RuvA_2-like"/>
</dbReference>
<reference evidence="1 2" key="1">
    <citation type="submission" date="2019-04" db="EMBL/GenBank/DDBJ databases">
        <authorList>
            <person name="Hwang J.C."/>
        </authorList>
    </citation>
    <scope>NUCLEOTIDE SEQUENCE [LARGE SCALE GENOMIC DNA]</scope>
    <source>
        <strain evidence="1 2">IMCC35001</strain>
    </source>
</reference>
<dbReference type="Proteomes" id="UP000305674">
    <property type="component" value="Unassembled WGS sequence"/>
</dbReference>
<protein>
    <submittedName>
        <fullName evidence="1">Helix-hairpin-helix domain-containing protein</fullName>
    </submittedName>
</protein>
<organism evidence="1 2">
    <name type="scientific">Ferrimonas sediminicola</name>
    <dbReference type="NCBI Taxonomy" id="2569538"/>
    <lineage>
        <taxon>Bacteria</taxon>
        <taxon>Pseudomonadati</taxon>
        <taxon>Pseudomonadota</taxon>
        <taxon>Gammaproteobacteria</taxon>
        <taxon>Alteromonadales</taxon>
        <taxon>Ferrimonadaceae</taxon>
        <taxon>Ferrimonas</taxon>
    </lineage>
</organism>
<evidence type="ECO:0000313" key="1">
    <source>
        <dbReference type="EMBL" id="TKB50000.1"/>
    </source>
</evidence>
<comment type="caution">
    <text evidence="1">The sequence shown here is derived from an EMBL/GenBank/DDBJ whole genome shotgun (WGS) entry which is preliminary data.</text>
</comment>
<keyword evidence="2" id="KW-1185">Reference proteome</keyword>
<dbReference type="PANTHER" id="PTHR21180">
    <property type="entry name" value="ENDONUCLEASE/EXONUCLEASE/PHOSPHATASE FAMILY DOMAIN-CONTAINING PROTEIN 1"/>
    <property type="match status" value="1"/>
</dbReference>